<feature type="domain" description="Ketoreductase" evidence="3">
    <location>
        <begin position="9"/>
        <end position="189"/>
    </location>
</feature>
<comment type="similarity">
    <text evidence="1">Belongs to the short-chain dehydrogenases/reductases (SDR) family.</text>
</comment>
<dbReference type="Gene3D" id="3.40.50.720">
    <property type="entry name" value="NAD(P)-binding Rossmann-like Domain"/>
    <property type="match status" value="1"/>
</dbReference>
<dbReference type="PRINTS" id="PR00081">
    <property type="entry name" value="GDHRDH"/>
</dbReference>
<dbReference type="Proteomes" id="UP000195607">
    <property type="component" value="Chromosome I"/>
</dbReference>
<dbReference type="InterPro" id="IPR057326">
    <property type="entry name" value="KR_dom"/>
</dbReference>
<reference evidence="4 5" key="1">
    <citation type="submission" date="2016-04" db="EMBL/GenBank/DDBJ databases">
        <authorList>
            <person name="Evans L.H."/>
            <person name="Alamgir A."/>
            <person name="Owens N."/>
            <person name="Weber N.D."/>
            <person name="Virtaneva K."/>
            <person name="Barbian K."/>
            <person name="Babar A."/>
            <person name="Rosenke K."/>
        </authorList>
    </citation>
    <scope>NUCLEOTIDE SEQUENCE [LARGE SCALE GENOMIC DNA]</scope>
    <source>
        <strain evidence="5">S5(T) (JCM 30642 \VKM B-2941)</strain>
    </source>
</reference>
<gene>
    <name evidence="4" type="ORF">CSP5_1225</name>
</gene>
<dbReference type="InterPro" id="IPR036291">
    <property type="entry name" value="NAD(P)-bd_dom_sf"/>
</dbReference>
<dbReference type="PRINTS" id="PR00080">
    <property type="entry name" value="SDRFAMILY"/>
</dbReference>
<dbReference type="EMBL" id="LT671858">
    <property type="protein sequence ID" value="SIM67807.1"/>
    <property type="molecule type" value="Genomic_DNA"/>
</dbReference>
<evidence type="ECO:0000256" key="1">
    <source>
        <dbReference type="ARBA" id="ARBA00006484"/>
    </source>
</evidence>
<dbReference type="GO" id="GO:0032787">
    <property type="term" value="P:monocarboxylic acid metabolic process"/>
    <property type="evidence" value="ECO:0007669"/>
    <property type="project" value="UniProtKB-ARBA"/>
</dbReference>
<organism evidence="4 5">
    <name type="scientific">Cuniculiplasma divulgatum</name>
    <dbReference type="NCBI Taxonomy" id="1673428"/>
    <lineage>
        <taxon>Archaea</taxon>
        <taxon>Methanobacteriati</taxon>
        <taxon>Thermoplasmatota</taxon>
        <taxon>Thermoplasmata</taxon>
        <taxon>Thermoplasmatales</taxon>
        <taxon>Cuniculiplasmataceae</taxon>
        <taxon>Cuniculiplasma</taxon>
    </lineage>
</organism>
<dbReference type="NCBIfam" id="NF009466">
    <property type="entry name" value="PRK12826.1-2"/>
    <property type="match status" value="1"/>
</dbReference>
<dbReference type="PANTHER" id="PTHR42879">
    <property type="entry name" value="3-OXOACYL-(ACYL-CARRIER-PROTEIN) REDUCTASE"/>
    <property type="match status" value="1"/>
</dbReference>
<protein>
    <submittedName>
        <fullName evidence="4">Short-chain alcohol dehydrogenase</fullName>
    </submittedName>
</protein>
<dbReference type="InterPro" id="IPR002347">
    <property type="entry name" value="SDR_fam"/>
</dbReference>
<evidence type="ECO:0000313" key="5">
    <source>
        <dbReference type="Proteomes" id="UP000195607"/>
    </source>
</evidence>
<dbReference type="InterPro" id="IPR020904">
    <property type="entry name" value="Sc_DH/Rdtase_CS"/>
</dbReference>
<dbReference type="GO" id="GO:0016491">
    <property type="term" value="F:oxidoreductase activity"/>
    <property type="evidence" value="ECO:0007669"/>
    <property type="project" value="UniProtKB-KW"/>
</dbReference>
<dbReference type="SMART" id="SM00822">
    <property type="entry name" value="PKS_KR"/>
    <property type="match status" value="1"/>
</dbReference>
<evidence type="ECO:0000256" key="2">
    <source>
        <dbReference type="ARBA" id="ARBA00023002"/>
    </source>
</evidence>
<dbReference type="SUPFAM" id="SSF51735">
    <property type="entry name" value="NAD(P)-binding Rossmann-fold domains"/>
    <property type="match status" value="1"/>
</dbReference>
<dbReference type="FunFam" id="3.40.50.720:FF:000173">
    <property type="entry name" value="3-oxoacyl-[acyl-carrier protein] reductase"/>
    <property type="match status" value="1"/>
</dbReference>
<keyword evidence="2" id="KW-0560">Oxidoreductase</keyword>
<evidence type="ECO:0000259" key="3">
    <source>
        <dbReference type="SMART" id="SM00822"/>
    </source>
</evidence>
<dbReference type="PANTHER" id="PTHR42879:SF2">
    <property type="entry name" value="3-OXOACYL-[ACYL-CARRIER-PROTEIN] REDUCTASE FABG"/>
    <property type="match status" value="1"/>
</dbReference>
<proteinExistence type="inferred from homology"/>
<evidence type="ECO:0000313" key="4">
    <source>
        <dbReference type="EMBL" id="SIM67807.1"/>
    </source>
</evidence>
<name>A0A1N5V6D6_9ARCH</name>
<dbReference type="PROSITE" id="PS00061">
    <property type="entry name" value="ADH_SHORT"/>
    <property type="match status" value="1"/>
</dbReference>
<sequence length="250" mass="27146">MTYMSGNKQVAVITGGNGGIGKSIARSLLRDGFFVVLADLKDEVADTARDLKNETNGNILGMMADVTDFTSTVELFNNIMRETATESVSVLINNAGITRDATIRKMTYEQWDQVMRVNLYGAFNCTKQVVEGMIGNHFGRIINISSISRYGNRGQANYAASKAGLVGLTLTLARELGKYGITSNAISPGIINTEMISTIPAEILKDYENKIPSGRLGKPEEVAELISFLCSEKASYINGEVININGGFFF</sequence>
<dbReference type="InterPro" id="IPR050259">
    <property type="entry name" value="SDR"/>
</dbReference>
<dbReference type="Pfam" id="PF13561">
    <property type="entry name" value="adh_short_C2"/>
    <property type="match status" value="1"/>
</dbReference>
<dbReference type="AlphaFoldDB" id="A0A1N5V6D6"/>
<accession>A0A1N5V6D6</accession>